<dbReference type="PANTHER" id="PTHR46018:SF4">
    <property type="entry name" value="METALLO-HYDROLASE YHFI-RELATED"/>
    <property type="match status" value="1"/>
</dbReference>
<dbReference type="OrthoDB" id="9794898at2"/>
<dbReference type="Pfam" id="PF12706">
    <property type="entry name" value="Lactamase_B_2"/>
    <property type="match status" value="1"/>
</dbReference>
<dbReference type="SUPFAM" id="SSF56281">
    <property type="entry name" value="Metallo-hydrolase/oxidoreductase"/>
    <property type="match status" value="1"/>
</dbReference>
<sequence>MKIIPLGIWGGYPKANSATSSFLIEEDGFHLLFDCGSGVLASLQNHISIQQLDAVIITHYHHDHIADVGALHYAKLIQNQLAEQPKTLPIYAHDLDEQYHSLSYKEHMKAYSLTKTTEIGPFTIETTKTDHPVFCLAVRLAAKGKSVAFTADTGWQESLVPFAKHADLLVSEANLYQEYEGQISGHMSGRQAGILAEKAAVKQLMLTHLPHFGTLNNLVEEAKQTYSNQTTIAAVGKSYII</sequence>
<dbReference type="GO" id="GO:0042781">
    <property type="term" value="F:3'-tRNA processing endoribonuclease activity"/>
    <property type="evidence" value="ECO:0007669"/>
    <property type="project" value="TreeGrafter"/>
</dbReference>
<dbReference type="STRING" id="334253.SAMN04487943_101492"/>
<feature type="domain" description="Metallo-beta-lactamase" evidence="2">
    <location>
        <begin position="18"/>
        <end position="186"/>
    </location>
</feature>
<reference evidence="4" key="1">
    <citation type="submission" date="2016-10" db="EMBL/GenBank/DDBJ databases">
        <authorList>
            <person name="Varghese N."/>
            <person name="Submissions S."/>
        </authorList>
    </citation>
    <scope>NUCLEOTIDE SEQUENCE [LARGE SCALE GENOMIC DNA]</scope>
    <source>
        <strain evidence="4">CGMCC 1.4250</strain>
    </source>
</reference>
<dbReference type="InterPro" id="IPR001279">
    <property type="entry name" value="Metallo-B-lactamas"/>
</dbReference>
<evidence type="ECO:0000259" key="2">
    <source>
        <dbReference type="SMART" id="SM00849"/>
    </source>
</evidence>
<evidence type="ECO:0000313" key="3">
    <source>
        <dbReference type="EMBL" id="SFL42717.1"/>
    </source>
</evidence>
<dbReference type="Proteomes" id="UP000198565">
    <property type="component" value="Unassembled WGS sequence"/>
</dbReference>
<proteinExistence type="predicted"/>
<dbReference type="EMBL" id="FOTR01000001">
    <property type="protein sequence ID" value="SFL42717.1"/>
    <property type="molecule type" value="Genomic_DNA"/>
</dbReference>
<organism evidence="3 4">
    <name type="scientific">Gracilibacillus orientalis</name>
    <dbReference type="NCBI Taxonomy" id="334253"/>
    <lineage>
        <taxon>Bacteria</taxon>
        <taxon>Bacillati</taxon>
        <taxon>Bacillota</taxon>
        <taxon>Bacilli</taxon>
        <taxon>Bacillales</taxon>
        <taxon>Bacillaceae</taxon>
        <taxon>Gracilibacillus</taxon>
    </lineage>
</organism>
<keyword evidence="4" id="KW-1185">Reference proteome</keyword>
<keyword evidence="1" id="KW-0862">Zinc</keyword>
<dbReference type="CDD" id="cd07716">
    <property type="entry name" value="RNaseZ_short-form-like_MBL-fold"/>
    <property type="match status" value="1"/>
</dbReference>
<evidence type="ECO:0000313" key="4">
    <source>
        <dbReference type="Proteomes" id="UP000198565"/>
    </source>
</evidence>
<dbReference type="Gene3D" id="3.60.15.10">
    <property type="entry name" value="Ribonuclease Z/Hydroxyacylglutathione hydrolase-like"/>
    <property type="match status" value="1"/>
</dbReference>
<gene>
    <name evidence="3" type="ORF">SAMN04487943_101492</name>
</gene>
<dbReference type="SMART" id="SM00849">
    <property type="entry name" value="Lactamase_B"/>
    <property type="match status" value="1"/>
</dbReference>
<dbReference type="AlphaFoldDB" id="A0A1I4HLX6"/>
<evidence type="ECO:0000256" key="1">
    <source>
        <dbReference type="ARBA" id="ARBA00022833"/>
    </source>
</evidence>
<dbReference type="PANTHER" id="PTHR46018">
    <property type="entry name" value="ZINC PHOSPHODIESTERASE ELAC PROTEIN 1"/>
    <property type="match status" value="1"/>
</dbReference>
<dbReference type="InterPro" id="IPR036866">
    <property type="entry name" value="RibonucZ/Hydroxyglut_hydro"/>
</dbReference>
<protein>
    <submittedName>
        <fullName evidence="3">Ribonuclease BN, tRNA processing enzyme</fullName>
    </submittedName>
</protein>
<name>A0A1I4HLX6_9BACI</name>
<accession>A0A1I4HLX6</accession>
<dbReference type="RefSeq" id="WP_091480649.1">
    <property type="nucleotide sequence ID" value="NZ_FOTR01000001.1"/>
</dbReference>